<evidence type="ECO:0000313" key="2">
    <source>
        <dbReference type="EMBL" id="OPG17333.1"/>
    </source>
</evidence>
<keyword evidence="3" id="KW-1185">Reference proteome</keyword>
<reference evidence="2 3" key="1">
    <citation type="submission" date="2017-02" db="EMBL/GenBank/DDBJ databases">
        <title>Draft genome of Acidibacillus ferrooxidans Huett2.</title>
        <authorList>
            <person name="Schopf S."/>
        </authorList>
    </citation>
    <scope>NUCLEOTIDE SEQUENCE [LARGE SCALE GENOMIC DNA]</scope>
    <source>
        <strain evidence="2 3">Huett2</strain>
    </source>
</reference>
<accession>A0A1V4EWM1</accession>
<name>A0A1V4EWM1_9BACL</name>
<dbReference type="AlphaFoldDB" id="A0A1V4EWM1"/>
<dbReference type="Proteomes" id="UP000190229">
    <property type="component" value="Unassembled WGS sequence"/>
</dbReference>
<sequence length="191" mass="21743">MGSLCVASPRPASAQMQSVYNTSYPSVIRVAIRAYNNPVSPILYVQTVGFEEYCKDVLPNEWYPTWSPEALKAGAIAVKMFAWYHTLHPVTQSGFTYDVDNTTNFQQFKYLSGQTVTDQAVQDTWNYVYAPSTGEIKELSYRAGFPNRENRGFIGTNIMAQWGSEYFGQIAKMLFPNILNLYYPSYLLKFV</sequence>
<protein>
    <recommendedName>
        <fullName evidence="1">Sporulation stage II protein D amidase enhancer LytB N-terminal domain-containing protein</fullName>
    </recommendedName>
</protein>
<proteinExistence type="predicted"/>
<comment type="caution">
    <text evidence="2">The sequence shown here is derived from an EMBL/GenBank/DDBJ whole genome shotgun (WGS) entry which is preliminary data.</text>
</comment>
<dbReference type="EMBL" id="MWPS01000005">
    <property type="protein sequence ID" value="OPG17333.1"/>
    <property type="molecule type" value="Genomic_DNA"/>
</dbReference>
<gene>
    <name evidence="2" type="ORF">B2M26_02450</name>
</gene>
<dbReference type="Pfam" id="PF08486">
    <property type="entry name" value="SpoIID"/>
    <property type="match status" value="1"/>
</dbReference>
<evidence type="ECO:0000313" key="3">
    <source>
        <dbReference type="Proteomes" id="UP000190229"/>
    </source>
</evidence>
<dbReference type="InterPro" id="IPR013693">
    <property type="entry name" value="SpoIID/LytB_N"/>
</dbReference>
<feature type="domain" description="Sporulation stage II protein D amidase enhancer LytB N-terminal" evidence="1">
    <location>
        <begin position="44"/>
        <end position="127"/>
    </location>
</feature>
<evidence type="ECO:0000259" key="1">
    <source>
        <dbReference type="Pfam" id="PF08486"/>
    </source>
</evidence>
<organism evidence="2 3">
    <name type="scientific">Ferroacidibacillus organovorans</name>
    <dbReference type="NCBI Taxonomy" id="1765683"/>
    <lineage>
        <taxon>Bacteria</taxon>
        <taxon>Bacillati</taxon>
        <taxon>Bacillota</taxon>
        <taxon>Bacilli</taxon>
        <taxon>Bacillales</taxon>
        <taxon>Alicyclobacillaceae</taxon>
        <taxon>Ferroacidibacillus</taxon>
    </lineage>
</organism>